<reference evidence="2" key="1">
    <citation type="journal article" date="2017" name="Genome Biol.">
        <title>Comparative genomics reveals high biological diversity and specific adaptations in the industrially and medically important fungal genus Aspergillus.</title>
        <authorList>
            <person name="de Vries R.P."/>
            <person name="Riley R."/>
            <person name="Wiebenga A."/>
            <person name="Aguilar-Osorio G."/>
            <person name="Amillis S."/>
            <person name="Uchima C.A."/>
            <person name="Anderluh G."/>
            <person name="Asadollahi M."/>
            <person name="Askin M."/>
            <person name="Barry K."/>
            <person name="Battaglia E."/>
            <person name="Bayram O."/>
            <person name="Benocci T."/>
            <person name="Braus-Stromeyer S.A."/>
            <person name="Caldana C."/>
            <person name="Canovas D."/>
            <person name="Cerqueira G.C."/>
            <person name="Chen F."/>
            <person name="Chen W."/>
            <person name="Choi C."/>
            <person name="Clum A."/>
            <person name="Dos Santos R.A."/>
            <person name="Damasio A.R."/>
            <person name="Diallinas G."/>
            <person name="Emri T."/>
            <person name="Fekete E."/>
            <person name="Flipphi M."/>
            <person name="Freyberg S."/>
            <person name="Gallo A."/>
            <person name="Gournas C."/>
            <person name="Habgood R."/>
            <person name="Hainaut M."/>
            <person name="Harispe M.L."/>
            <person name="Henrissat B."/>
            <person name="Hilden K.S."/>
            <person name="Hope R."/>
            <person name="Hossain A."/>
            <person name="Karabika E."/>
            <person name="Karaffa L."/>
            <person name="Karanyi Z."/>
            <person name="Krasevec N."/>
            <person name="Kuo A."/>
            <person name="Kusch H."/>
            <person name="LaButti K."/>
            <person name="Lagendijk E.L."/>
            <person name="Lapidus A."/>
            <person name="Levasseur A."/>
            <person name="Lindquist E."/>
            <person name="Lipzen A."/>
            <person name="Logrieco A.F."/>
            <person name="MacCabe A."/>
            <person name="Maekelae M.R."/>
            <person name="Malavazi I."/>
            <person name="Melin P."/>
            <person name="Meyer V."/>
            <person name="Mielnichuk N."/>
            <person name="Miskei M."/>
            <person name="Molnar A.P."/>
            <person name="Mule G."/>
            <person name="Ngan C.Y."/>
            <person name="Orejas M."/>
            <person name="Orosz E."/>
            <person name="Ouedraogo J.P."/>
            <person name="Overkamp K.M."/>
            <person name="Park H.-S."/>
            <person name="Perrone G."/>
            <person name="Piumi F."/>
            <person name="Punt P.J."/>
            <person name="Ram A.F."/>
            <person name="Ramon A."/>
            <person name="Rauscher S."/>
            <person name="Record E."/>
            <person name="Riano-Pachon D.M."/>
            <person name="Robert V."/>
            <person name="Roehrig J."/>
            <person name="Ruller R."/>
            <person name="Salamov A."/>
            <person name="Salih N.S."/>
            <person name="Samson R.A."/>
            <person name="Sandor E."/>
            <person name="Sanguinetti M."/>
            <person name="Schuetze T."/>
            <person name="Sepcic K."/>
            <person name="Shelest E."/>
            <person name="Sherlock G."/>
            <person name="Sophianopoulou V."/>
            <person name="Squina F.M."/>
            <person name="Sun H."/>
            <person name="Susca A."/>
            <person name="Todd R.B."/>
            <person name="Tsang A."/>
            <person name="Unkles S.E."/>
            <person name="van de Wiele N."/>
            <person name="van Rossen-Uffink D."/>
            <person name="Oliveira J.V."/>
            <person name="Vesth T.C."/>
            <person name="Visser J."/>
            <person name="Yu J.-H."/>
            <person name="Zhou M."/>
            <person name="Andersen M.R."/>
            <person name="Archer D.B."/>
            <person name="Baker S.E."/>
            <person name="Benoit I."/>
            <person name="Brakhage A.A."/>
            <person name="Braus G.H."/>
            <person name="Fischer R."/>
            <person name="Frisvad J.C."/>
            <person name="Goldman G.H."/>
            <person name="Houbraken J."/>
            <person name="Oakley B."/>
            <person name="Pocsi I."/>
            <person name="Scazzocchio C."/>
            <person name="Seiboth B."/>
            <person name="vanKuyk P.A."/>
            <person name="Wortman J."/>
            <person name="Dyer P.S."/>
            <person name="Grigoriev I.V."/>
        </authorList>
    </citation>
    <scope>NUCLEOTIDE SEQUENCE [LARGE SCALE GENOMIC DNA]</scope>
    <source>
        <strain evidence="2">CBS 106.47</strain>
    </source>
</reference>
<dbReference type="Proteomes" id="UP000184063">
    <property type="component" value="Unassembled WGS sequence"/>
</dbReference>
<evidence type="ECO:0000313" key="1">
    <source>
        <dbReference type="EMBL" id="OJZ80383.1"/>
    </source>
</evidence>
<sequence length="139" mass="15944">PHFLTWNGPSILSPLTHPKDAFRHTSVMLLAPIDWLVMHLTVVHKHTSKSVTVSPLFLSRVKCALVNLGHYRKQIWEVIRPYMRTIDHADHGLLMLMWPRGQRDPDTLGRFLVFPGTNLMDARKVLDLERFVENISGGS</sequence>
<protein>
    <submittedName>
        <fullName evidence="1">Uncharacterized protein</fullName>
    </submittedName>
</protein>
<dbReference type="VEuPathDB" id="FungiDB:ASPFODRAFT_147952"/>
<gene>
    <name evidence="1" type="ORF">ASPFODRAFT_147952</name>
</gene>
<name>A0A1M3T0W3_ASPLC</name>
<dbReference type="EMBL" id="KV878256">
    <property type="protein sequence ID" value="OJZ80383.1"/>
    <property type="molecule type" value="Genomic_DNA"/>
</dbReference>
<evidence type="ECO:0000313" key="2">
    <source>
        <dbReference type="Proteomes" id="UP000184063"/>
    </source>
</evidence>
<dbReference type="AlphaFoldDB" id="A0A1M3T0W3"/>
<organism evidence="1 2">
    <name type="scientific">Aspergillus luchuensis (strain CBS 106.47)</name>
    <dbReference type="NCBI Taxonomy" id="1137211"/>
    <lineage>
        <taxon>Eukaryota</taxon>
        <taxon>Fungi</taxon>
        <taxon>Dikarya</taxon>
        <taxon>Ascomycota</taxon>
        <taxon>Pezizomycotina</taxon>
        <taxon>Eurotiomycetes</taxon>
        <taxon>Eurotiomycetidae</taxon>
        <taxon>Eurotiales</taxon>
        <taxon>Aspergillaceae</taxon>
        <taxon>Aspergillus</taxon>
        <taxon>Aspergillus subgen. Circumdati</taxon>
    </lineage>
</organism>
<dbReference type="OrthoDB" id="4391091at2759"/>
<proteinExistence type="predicted"/>
<feature type="non-terminal residue" evidence="1">
    <location>
        <position position="1"/>
    </location>
</feature>
<accession>A0A1M3T0W3</accession>